<evidence type="ECO:0000256" key="4">
    <source>
        <dbReference type="ARBA" id="ARBA00022692"/>
    </source>
</evidence>
<dbReference type="SUPFAM" id="SSF56935">
    <property type="entry name" value="Porins"/>
    <property type="match status" value="1"/>
</dbReference>
<keyword evidence="8" id="KW-0732">Signal</keyword>
<keyword evidence="2 7" id="KW-0813">Transport</keyword>
<dbReference type="Proteomes" id="UP000278351">
    <property type="component" value="Unassembled WGS sequence"/>
</dbReference>
<dbReference type="InterPro" id="IPR039426">
    <property type="entry name" value="TonB-dep_rcpt-like"/>
</dbReference>
<evidence type="ECO:0000256" key="2">
    <source>
        <dbReference type="ARBA" id="ARBA00022448"/>
    </source>
</evidence>
<dbReference type="InterPro" id="IPR036942">
    <property type="entry name" value="Beta-barrel_TonB_sf"/>
</dbReference>
<dbReference type="InterPro" id="IPR012910">
    <property type="entry name" value="Plug_dom"/>
</dbReference>
<comment type="subcellular location">
    <subcellularLocation>
        <location evidence="1 7">Cell outer membrane</location>
        <topology evidence="1 7">Multi-pass membrane protein</topology>
    </subcellularLocation>
</comment>
<dbReference type="Gene3D" id="2.60.40.1120">
    <property type="entry name" value="Carboxypeptidase-like, regulatory domain"/>
    <property type="match status" value="1"/>
</dbReference>
<evidence type="ECO:0000256" key="7">
    <source>
        <dbReference type="PROSITE-ProRule" id="PRU01360"/>
    </source>
</evidence>
<dbReference type="RefSeq" id="WP_123847586.1">
    <property type="nucleotide sequence ID" value="NZ_RPDH01000002.1"/>
</dbReference>
<dbReference type="NCBIfam" id="TIGR04056">
    <property type="entry name" value="OMP_RagA_SusC"/>
    <property type="match status" value="1"/>
</dbReference>
<dbReference type="EMBL" id="RPDH01000002">
    <property type="protein sequence ID" value="RPE08586.1"/>
    <property type="molecule type" value="Genomic_DNA"/>
</dbReference>
<gene>
    <name evidence="10" type="ORF">EGT74_16220</name>
</gene>
<dbReference type="Pfam" id="PF07715">
    <property type="entry name" value="Plug"/>
    <property type="match status" value="1"/>
</dbReference>
<keyword evidence="6 7" id="KW-0998">Cell outer membrane</keyword>
<keyword evidence="3 7" id="KW-1134">Transmembrane beta strand</keyword>
<accession>A0A3N4PK47</accession>
<keyword evidence="11" id="KW-1185">Reference proteome</keyword>
<evidence type="ECO:0000256" key="3">
    <source>
        <dbReference type="ARBA" id="ARBA00022452"/>
    </source>
</evidence>
<evidence type="ECO:0000256" key="6">
    <source>
        <dbReference type="ARBA" id="ARBA00023237"/>
    </source>
</evidence>
<comment type="similarity">
    <text evidence="7">Belongs to the TonB-dependent receptor family.</text>
</comment>
<evidence type="ECO:0000256" key="8">
    <source>
        <dbReference type="SAM" id="SignalP"/>
    </source>
</evidence>
<feature type="signal peptide" evidence="8">
    <location>
        <begin position="1"/>
        <end position="20"/>
    </location>
</feature>
<dbReference type="NCBIfam" id="TIGR04057">
    <property type="entry name" value="SusC_RagA_signa"/>
    <property type="match status" value="1"/>
</dbReference>
<keyword evidence="5 7" id="KW-0472">Membrane</keyword>
<dbReference type="AlphaFoldDB" id="A0A3N4PK47"/>
<sequence length="994" mass="109027">MRRLLLVGVCLLLCLSTALAQSRTIKGMVSDQTDNSPLPGVTIGIKGTNLGTISGADGSFTLNVPDHAKILTFSFLGYETKDIAVPAGNQLLVKLLSDQKSLDEFVVTGYSVKRKRDVSGAVSSVQSKDIQNLPVQSFDRAMQGKMSGVQVIANNGIPGGALSVRVRGLGSINAGNDPLYIIDGVQVNSGDNTRNFPSANALSALNPDDIESIDVLKDPASASIYGAQAANGVVIVTTKKGRAGKTNLSVGAYGGFNGPIKELDLLTTPQLVQLGYESQVNRYGKATADNWLQSTFGTSKFDTLPTYDWQDVLMRKGQIQNYELALSGGNEKTTFYLSGSMHKFEGQVIASDFTRGTMKLNLSHKVSNKLEVSTGILAAVSKQNGVSGAGGFSNPNRGAILLWPGTGPYTKDGDFNEPLFGAYYINPLKQFTFDDYNARNLKMLGNLNLIYSITPTLTYRGTVNIEYGDVKEHRYQDPRTIDGAPSGSVSDFNTEILNWQTNHTLNFNKIFNGVHKVSALIGGEYRYNVQRGLNAGGSGVPSFEFATLGATAVPDNPGSIFTDWKMLSGFGQASYTYDDRYTVTGTLRRDGSSRFGKNNRYGMFPSVALMWRASRESFLSNVKAISDLKLRASYGVTGNSLIGNYPSRQLFGLGGTYEGLPGAAPTALAVPDLTWESNHSYNFGLDIALLKNRIMFTTEYFIADRKNLLLTKPLPITSGFASIQQNVGSLRNKGYEFELKTVNLDINDFRWETRFNFTKVKNEVTKLLPGQNNIGTAIVVGRPINSILTQQWAGINPGDGRPMWYDTLGNITYQPVARDRKYLDATLDPTWFGGLTNEFTYKGLTLRIFLQYSGGNYLLNQDELFSSRAGSTVDRNQYASQWRRWRKPGDITDVFKPYYGGTIPGTTSAYSISDRYYEKGDYLRIKDITLSYSLPKRVLSRFHAASARVYVTAQNFHTWSNYGGFDPELLNGTTGDFGVYPQSKQYTAGLQVTF</sequence>
<dbReference type="PROSITE" id="PS52016">
    <property type="entry name" value="TONB_DEPENDENT_REC_3"/>
    <property type="match status" value="1"/>
</dbReference>
<keyword evidence="4 7" id="KW-0812">Transmembrane</keyword>
<dbReference type="Gene3D" id="2.170.130.10">
    <property type="entry name" value="TonB-dependent receptor, plug domain"/>
    <property type="match status" value="1"/>
</dbReference>
<proteinExistence type="inferred from homology"/>
<evidence type="ECO:0000256" key="1">
    <source>
        <dbReference type="ARBA" id="ARBA00004571"/>
    </source>
</evidence>
<comment type="caution">
    <text evidence="10">The sequence shown here is derived from an EMBL/GenBank/DDBJ whole genome shotgun (WGS) entry which is preliminary data.</text>
</comment>
<dbReference type="OrthoDB" id="9768177at2"/>
<feature type="domain" description="TonB-dependent receptor plug" evidence="9">
    <location>
        <begin position="115"/>
        <end position="233"/>
    </location>
</feature>
<name>A0A3N4PK47_9BACT</name>
<dbReference type="InterPro" id="IPR023997">
    <property type="entry name" value="TonB-dep_OMP_SusC/RagA_CS"/>
</dbReference>
<dbReference type="Gene3D" id="2.40.170.20">
    <property type="entry name" value="TonB-dependent receptor, beta-barrel domain"/>
    <property type="match status" value="1"/>
</dbReference>
<dbReference type="InterPro" id="IPR008969">
    <property type="entry name" value="CarboxyPept-like_regulatory"/>
</dbReference>
<dbReference type="InterPro" id="IPR023996">
    <property type="entry name" value="TonB-dep_OMP_SusC/RagA"/>
</dbReference>
<evidence type="ECO:0000313" key="10">
    <source>
        <dbReference type="EMBL" id="RPE08586.1"/>
    </source>
</evidence>
<dbReference type="Pfam" id="PF13715">
    <property type="entry name" value="CarbopepD_reg_2"/>
    <property type="match status" value="1"/>
</dbReference>
<evidence type="ECO:0000256" key="5">
    <source>
        <dbReference type="ARBA" id="ARBA00023136"/>
    </source>
</evidence>
<dbReference type="GO" id="GO:0009279">
    <property type="term" value="C:cell outer membrane"/>
    <property type="evidence" value="ECO:0007669"/>
    <property type="project" value="UniProtKB-SubCell"/>
</dbReference>
<reference evidence="10 11" key="1">
    <citation type="submission" date="2018-11" db="EMBL/GenBank/DDBJ databases">
        <title>Chitinophaga lutea sp.nov., isolate from arsenic contaminated soil.</title>
        <authorList>
            <person name="Zong Y."/>
        </authorList>
    </citation>
    <scope>NUCLEOTIDE SEQUENCE [LARGE SCALE GENOMIC DNA]</scope>
    <source>
        <strain evidence="10 11">ZY74</strain>
    </source>
</reference>
<keyword evidence="10" id="KW-0675">Receptor</keyword>
<evidence type="ECO:0000313" key="11">
    <source>
        <dbReference type="Proteomes" id="UP000278351"/>
    </source>
</evidence>
<dbReference type="InterPro" id="IPR037066">
    <property type="entry name" value="Plug_dom_sf"/>
</dbReference>
<organism evidence="10 11">
    <name type="scientific">Chitinophaga lutea</name>
    <dbReference type="NCBI Taxonomy" id="2488634"/>
    <lineage>
        <taxon>Bacteria</taxon>
        <taxon>Pseudomonadati</taxon>
        <taxon>Bacteroidota</taxon>
        <taxon>Chitinophagia</taxon>
        <taxon>Chitinophagales</taxon>
        <taxon>Chitinophagaceae</taxon>
        <taxon>Chitinophaga</taxon>
    </lineage>
</organism>
<protein>
    <submittedName>
        <fullName evidence="10">TonB-dependent receptor</fullName>
    </submittedName>
</protein>
<evidence type="ECO:0000259" key="9">
    <source>
        <dbReference type="Pfam" id="PF07715"/>
    </source>
</evidence>
<feature type="chain" id="PRO_5018057305" evidence="8">
    <location>
        <begin position="21"/>
        <end position="994"/>
    </location>
</feature>
<dbReference type="SUPFAM" id="SSF49464">
    <property type="entry name" value="Carboxypeptidase regulatory domain-like"/>
    <property type="match status" value="1"/>
</dbReference>